<dbReference type="SUPFAM" id="SSF143985">
    <property type="entry name" value="L,D-transpeptidase pre-catalytic domain-like"/>
    <property type="match status" value="1"/>
</dbReference>
<dbReference type="InterPro" id="IPR005490">
    <property type="entry name" value="LD_TPept_cat_dom"/>
</dbReference>
<keyword evidence="6" id="KW-0812">Transmembrane</keyword>
<dbReference type="GO" id="GO:0008360">
    <property type="term" value="P:regulation of cell shape"/>
    <property type="evidence" value="ECO:0007669"/>
    <property type="project" value="UniProtKB-KW"/>
</dbReference>
<dbReference type="Pfam" id="PF12229">
    <property type="entry name" value="PG_binding_4"/>
    <property type="match status" value="2"/>
</dbReference>
<sequence length="466" mass="54900">MKNKTIKILSRSYIEKYNLYILIILPLIIIYFLFSLFFINHYQFNTQINGVDVSLKSHDEIKDLFLDHINNYELKLIERSGMTEIISVKYLGIYYNNKNSASDVYKIQNSVLWIISLFKIQRFYINDLYAFNHEIFENKINDLNCLNHEIIKPKNASFLYVNGSYKIIKEILGNKINKDLLKEKIKHSILLGERILNLDKDNCYENPKYTMVSDKAMETYYMLNKYLNTKITYLFATRKEILDKNITNRWFKINEDLEVYIDKTEVLDYVKSLSKKYDTMGHTRKFKTSTDKTVEVKGGLYGWKIDAWAETEALIDNIILGEVREKEPIYIQKARSRDENDIGDTYVEINISKQLLWFYKNGKLIVQSNIVSGNPNKEHQTVLGTYALNYKQENAILTGEDYETNVNYWMPFYGNIGIHDAKWRYEFGKEIYKHSGSHGCVNVPLYVAKIIFENIEPGIPIVCYEE</sequence>
<evidence type="ECO:0000256" key="1">
    <source>
        <dbReference type="ARBA" id="ARBA00004752"/>
    </source>
</evidence>
<dbReference type="CDD" id="cd16913">
    <property type="entry name" value="YkuD_like"/>
    <property type="match status" value="1"/>
</dbReference>
<dbReference type="SUPFAM" id="SSF141523">
    <property type="entry name" value="L,D-transpeptidase catalytic domain-like"/>
    <property type="match status" value="1"/>
</dbReference>
<organism evidence="8">
    <name type="scientific">bioreactor metagenome</name>
    <dbReference type="NCBI Taxonomy" id="1076179"/>
    <lineage>
        <taxon>unclassified sequences</taxon>
        <taxon>metagenomes</taxon>
        <taxon>ecological metagenomes</taxon>
    </lineage>
</organism>
<feature type="domain" description="L,D-TPase catalytic" evidence="7">
    <location>
        <begin position="345"/>
        <end position="464"/>
    </location>
</feature>
<dbReference type="PANTHER" id="PTHR30582">
    <property type="entry name" value="L,D-TRANSPEPTIDASE"/>
    <property type="match status" value="1"/>
</dbReference>
<dbReference type="PANTHER" id="PTHR30582:SF33">
    <property type="entry name" value="EXPORTED PROTEIN"/>
    <property type="match status" value="1"/>
</dbReference>
<accession>A0A644XJX7</accession>
<keyword evidence="2" id="KW-0808">Transferase</keyword>
<dbReference type="InterPro" id="IPR050979">
    <property type="entry name" value="LD-transpeptidase"/>
</dbReference>
<evidence type="ECO:0000256" key="3">
    <source>
        <dbReference type="ARBA" id="ARBA00022960"/>
    </source>
</evidence>
<evidence type="ECO:0000256" key="6">
    <source>
        <dbReference type="SAM" id="Phobius"/>
    </source>
</evidence>
<keyword evidence="5" id="KW-0961">Cell wall biogenesis/degradation</keyword>
<dbReference type="AlphaFoldDB" id="A0A644XJX7"/>
<reference evidence="8" key="1">
    <citation type="submission" date="2019-08" db="EMBL/GenBank/DDBJ databases">
        <authorList>
            <person name="Kucharzyk K."/>
            <person name="Murdoch R.W."/>
            <person name="Higgins S."/>
            <person name="Loffler F."/>
        </authorList>
    </citation>
    <scope>NUCLEOTIDE SEQUENCE</scope>
</reference>
<dbReference type="PROSITE" id="PS52029">
    <property type="entry name" value="LD_TPASE"/>
    <property type="match status" value="1"/>
</dbReference>
<keyword evidence="6" id="KW-1133">Transmembrane helix</keyword>
<evidence type="ECO:0000313" key="8">
    <source>
        <dbReference type="EMBL" id="MPM16399.1"/>
    </source>
</evidence>
<dbReference type="Gene3D" id="3.10.20.800">
    <property type="match status" value="1"/>
</dbReference>
<gene>
    <name evidence="8" type="ORF">SDC9_62778</name>
</gene>
<comment type="caution">
    <text evidence="8">The sequence shown here is derived from an EMBL/GenBank/DDBJ whole genome shotgun (WGS) entry which is preliminary data.</text>
</comment>
<dbReference type="GO" id="GO:0005576">
    <property type="term" value="C:extracellular region"/>
    <property type="evidence" value="ECO:0007669"/>
    <property type="project" value="TreeGrafter"/>
</dbReference>
<keyword evidence="3" id="KW-0133">Cell shape</keyword>
<name>A0A644XJX7_9ZZZZ</name>
<dbReference type="EMBL" id="VSSQ01002603">
    <property type="protein sequence ID" value="MPM16399.1"/>
    <property type="molecule type" value="Genomic_DNA"/>
</dbReference>
<dbReference type="GO" id="GO:0018104">
    <property type="term" value="P:peptidoglycan-protein cross-linking"/>
    <property type="evidence" value="ECO:0007669"/>
    <property type="project" value="TreeGrafter"/>
</dbReference>
<evidence type="ECO:0000259" key="7">
    <source>
        <dbReference type="PROSITE" id="PS52029"/>
    </source>
</evidence>
<dbReference type="GO" id="GO:0016740">
    <property type="term" value="F:transferase activity"/>
    <property type="evidence" value="ECO:0007669"/>
    <property type="project" value="UniProtKB-KW"/>
</dbReference>
<dbReference type="InterPro" id="IPR038063">
    <property type="entry name" value="Transpep_catalytic_dom"/>
</dbReference>
<keyword evidence="6" id="KW-0472">Membrane</keyword>
<dbReference type="Gene3D" id="2.40.440.10">
    <property type="entry name" value="L,D-transpeptidase catalytic domain-like"/>
    <property type="match status" value="1"/>
</dbReference>
<proteinExistence type="predicted"/>
<dbReference type="Pfam" id="PF03734">
    <property type="entry name" value="YkuD"/>
    <property type="match status" value="1"/>
</dbReference>
<evidence type="ECO:0000256" key="5">
    <source>
        <dbReference type="ARBA" id="ARBA00023316"/>
    </source>
</evidence>
<dbReference type="InterPro" id="IPR022029">
    <property type="entry name" value="YoaR-like_PG-bd"/>
</dbReference>
<feature type="transmembrane region" description="Helical" evidence="6">
    <location>
        <begin position="20"/>
        <end position="39"/>
    </location>
</feature>
<evidence type="ECO:0000256" key="4">
    <source>
        <dbReference type="ARBA" id="ARBA00022984"/>
    </source>
</evidence>
<dbReference type="InterPro" id="IPR038054">
    <property type="entry name" value="LD_TPept-like_central_sf"/>
</dbReference>
<comment type="pathway">
    <text evidence="1">Cell wall biogenesis; peptidoglycan biosynthesis.</text>
</comment>
<protein>
    <recommendedName>
        <fullName evidence="7">L,D-TPase catalytic domain-containing protein</fullName>
    </recommendedName>
</protein>
<evidence type="ECO:0000256" key="2">
    <source>
        <dbReference type="ARBA" id="ARBA00022679"/>
    </source>
</evidence>
<dbReference type="UniPathway" id="UPA00219"/>
<dbReference type="GO" id="GO:0071972">
    <property type="term" value="F:peptidoglycan L,D-transpeptidase activity"/>
    <property type="evidence" value="ECO:0007669"/>
    <property type="project" value="TreeGrafter"/>
</dbReference>
<keyword evidence="4" id="KW-0573">Peptidoglycan synthesis</keyword>
<dbReference type="GO" id="GO:0071555">
    <property type="term" value="P:cell wall organization"/>
    <property type="evidence" value="ECO:0007669"/>
    <property type="project" value="UniProtKB-KW"/>
</dbReference>